<feature type="region of interest" description="Disordered" evidence="6">
    <location>
        <begin position="528"/>
        <end position="565"/>
    </location>
</feature>
<evidence type="ECO:0000256" key="5">
    <source>
        <dbReference type="ARBA" id="ARBA00069073"/>
    </source>
</evidence>
<dbReference type="SUPFAM" id="SSF52540">
    <property type="entry name" value="P-loop containing nucleoside triphosphate hydrolases"/>
    <property type="match status" value="2"/>
</dbReference>
<dbReference type="SMART" id="SM00382">
    <property type="entry name" value="AAA"/>
    <property type="match status" value="2"/>
</dbReference>
<feature type="domain" description="ABC transporter" evidence="7">
    <location>
        <begin position="4"/>
        <end position="245"/>
    </location>
</feature>
<dbReference type="Gene3D" id="1.10.287.380">
    <property type="entry name" value="Valyl-tRNA synthetase, C-terminal domain"/>
    <property type="match status" value="1"/>
</dbReference>
<keyword evidence="9" id="KW-1185">Reference proteome</keyword>
<proteinExistence type="inferred from homology"/>
<feature type="region of interest" description="Disordered" evidence="6">
    <location>
        <begin position="626"/>
        <end position="653"/>
    </location>
</feature>
<comment type="similarity">
    <text evidence="4">Belongs to the ABC transporter superfamily. ABCF family. YheS subfamily.</text>
</comment>
<feature type="domain" description="ABC transporter" evidence="7">
    <location>
        <begin position="312"/>
        <end position="526"/>
    </location>
</feature>
<dbReference type="Pfam" id="PF12848">
    <property type="entry name" value="ABC_tran_Xtn"/>
    <property type="match status" value="1"/>
</dbReference>
<accession>A0A4Y6U907</accession>
<feature type="compositionally biased region" description="Basic and acidic residues" evidence="6">
    <location>
        <begin position="551"/>
        <end position="565"/>
    </location>
</feature>
<dbReference type="InterPro" id="IPR017871">
    <property type="entry name" value="ABC_transporter-like_CS"/>
</dbReference>
<dbReference type="RefSeq" id="WP_141443647.1">
    <property type="nucleotide sequence ID" value="NZ_CP038231.1"/>
</dbReference>
<dbReference type="PROSITE" id="PS50893">
    <property type="entry name" value="ABC_TRANSPORTER_2"/>
    <property type="match status" value="2"/>
</dbReference>
<dbReference type="FunFam" id="3.40.50.300:FF:002053">
    <property type="entry name" value="ABC transporter ATP-binding protein"/>
    <property type="match status" value="1"/>
</dbReference>
<reference evidence="8 9" key="1">
    <citation type="submission" date="2019-03" db="EMBL/GenBank/DDBJ databases">
        <title>The complete genome sequence of Swingsia_sp. F3b2 LMG30590(T).</title>
        <authorList>
            <person name="Chua K.-O."/>
            <person name="Chan K.-G."/>
            <person name="See-Too W.-S."/>
        </authorList>
    </citation>
    <scope>NUCLEOTIDE SEQUENCE [LARGE SCALE GENOMIC DNA]</scope>
    <source>
        <strain evidence="8 9">F3b2</strain>
    </source>
</reference>
<dbReference type="Pfam" id="PF00005">
    <property type="entry name" value="ABC_tran"/>
    <property type="match status" value="2"/>
</dbReference>
<evidence type="ECO:0000256" key="4">
    <source>
        <dbReference type="ARBA" id="ARBA00061571"/>
    </source>
</evidence>
<evidence type="ECO:0000256" key="2">
    <source>
        <dbReference type="ARBA" id="ARBA00022741"/>
    </source>
</evidence>
<dbReference type="Proteomes" id="UP000318709">
    <property type="component" value="Chromosome"/>
</dbReference>
<keyword evidence="3 8" id="KW-0067">ATP-binding</keyword>
<sequence>MSLLTIQDLTLRIAGRPLLEGACATIDPGRKVGLVGPNGAGKSTLLNAISGSFAPDGGDITLARRARLGHVRQEAPAGAQSVIETVLAADTERAALLAEEASNPTLERLADIHERLAAIDAYGAPARAATILAGLGFDEAAQNRPVSSFSGGWRMRISLAGGLFAAPDLLLLDEPTNHLDLEATLWLEGWLQRYPGTILMVSHDRALLDGVADSIMHLDKGKLSLTPGGFERFVRIKTEQALQQNRAAAKMAAQREKMEAFVARFRAKATKAKQAQARLKALARMPVLESVIEATPVRFEFPSPEELPPPMLRLEGASAGYGEHVVLSHLSLRLDGGDRIGLLGRNGEGKSTFAKLLADDLQPMGGEVARAPKLRVGYFAQHQAEALHLDQTPIEHMQAALPEADMTGVRAQLARFGLDAERAETQVGQLSGGEKARLLLALATRHAPHLLILDEPTNHLDLDARDALIRALNDFEGAVLIISHDARLIEAATDRFLIAADGRLTPFEGDMKDYRQWLLERERAARAEAAAKGAPTSASKSGQGGAQPSHAEARAKRKENNRALMPLKREIRTLEALMEKLQSARAVVEGKLAAPELYESGDGTKITALNKELAALDLQLGEAETTWLERQDELERSQAPSQEGPQGSPAGAG</sequence>
<dbReference type="InterPro" id="IPR037118">
    <property type="entry name" value="Val-tRNA_synth_C_sf"/>
</dbReference>
<dbReference type="EMBL" id="CP038231">
    <property type="protein sequence ID" value="QDH13939.1"/>
    <property type="molecule type" value="Genomic_DNA"/>
</dbReference>
<evidence type="ECO:0000256" key="6">
    <source>
        <dbReference type="SAM" id="MobiDB-lite"/>
    </source>
</evidence>
<dbReference type="GO" id="GO:0003677">
    <property type="term" value="F:DNA binding"/>
    <property type="evidence" value="ECO:0007669"/>
    <property type="project" value="InterPro"/>
</dbReference>
<dbReference type="InterPro" id="IPR003439">
    <property type="entry name" value="ABC_transporter-like_ATP-bd"/>
</dbReference>
<dbReference type="GO" id="GO:0016887">
    <property type="term" value="F:ATP hydrolysis activity"/>
    <property type="evidence" value="ECO:0007669"/>
    <property type="project" value="InterPro"/>
</dbReference>
<organism evidence="8 9">
    <name type="scientific">Formicincola oecophyllae</name>
    <dbReference type="NCBI Taxonomy" id="2558361"/>
    <lineage>
        <taxon>Bacteria</taxon>
        <taxon>Pseudomonadati</taxon>
        <taxon>Pseudomonadota</taxon>
        <taxon>Alphaproteobacteria</taxon>
        <taxon>Acetobacterales</taxon>
        <taxon>Acetobacteraceae</taxon>
        <taxon>Formicincola</taxon>
    </lineage>
</organism>
<dbReference type="InterPro" id="IPR027417">
    <property type="entry name" value="P-loop_NTPase"/>
</dbReference>
<keyword evidence="2" id="KW-0547">Nucleotide-binding</keyword>
<dbReference type="CDD" id="cd03221">
    <property type="entry name" value="ABCF_EF-3"/>
    <property type="match status" value="2"/>
</dbReference>
<dbReference type="GO" id="GO:0005524">
    <property type="term" value="F:ATP binding"/>
    <property type="evidence" value="ECO:0007669"/>
    <property type="project" value="UniProtKB-KW"/>
</dbReference>
<dbReference type="InterPro" id="IPR050611">
    <property type="entry name" value="ABCF"/>
</dbReference>
<dbReference type="PANTHER" id="PTHR19211:SF14">
    <property type="entry name" value="ATP-BINDING CASSETTE SUB-FAMILY F MEMBER 1"/>
    <property type="match status" value="1"/>
</dbReference>
<dbReference type="Gene3D" id="3.40.50.300">
    <property type="entry name" value="P-loop containing nucleotide triphosphate hydrolases"/>
    <property type="match status" value="2"/>
</dbReference>
<dbReference type="InterPro" id="IPR032781">
    <property type="entry name" value="ABC_tran_Xtn"/>
</dbReference>
<dbReference type="Pfam" id="PF16326">
    <property type="entry name" value="ABC_tran_CTD"/>
    <property type="match status" value="1"/>
</dbReference>
<protein>
    <recommendedName>
        <fullName evidence="5">Probable ATP-binding protein YheS</fullName>
    </recommendedName>
</protein>
<dbReference type="KEGG" id="swf:E3E12_06815"/>
<feature type="compositionally biased region" description="Basic and acidic residues" evidence="6">
    <location>
        <begin position="627"/>
        <end position="636"/>
    </location>
</feature>
<gene>
    <name evidence="8" type="ORF">E3E12_06815</name>
</gene>
<evidence type="ECO:0000256" key="1">
    <source>
        <dbReference type="ARBA" id="ARBA00022737"/>
    </source>
</evidence>
<evidence type="ECO:0000256" key="3">
    <source>
        <dbReference type="ARBA" id="ARBA00022840"/>
    </source>
</evidence>
<evidence type="ECO:0000313" key="8">
    <source>
        <dbReference type="EMBL" id="QDH13939.1"/>
    </source>
</evidence>
<dbReference type="InterPro" id="IPR003593">
    <property type="entry name" value="AAA+_ATPase"/>
</dbReference>
<dbReference type="PROSITE" id="PS00211">
    <property type="entry name" value="ABC_TRANSPORTER_1"/>
    <property type="match status" value="2"/>
</dbReference>
<keyword evidence="1" id="KW-0677">Repeat</keyword>
<name>A0A4Y6U907_9PROT</name>
<dbReference type="InterPro" id="IPR032524">
    <property type="entry name" value="ABC_tran_C"/>
</dbReference>
<dbReference type="FunFam" id="3.40.50.300:FF:000011">
    <property type="entry name" value="Putative ABC transporter ATP-binding component"/>
    <property type="match status" value="1"/>
</dbReference>
<dbReference type="OrthoDB" id="9762369at2"/>
<evidence type="ECO:0000313" key="9">
    <source>
        <dbReference type="Proteomes" id="UP000318709"/>
    </source>
</evidence>
<dbReference type="AlphaFoldDB" id="A0A4Y6U907"/>
<dbReference type="PANTHER" id="PTHR19211">
    <property type="entry name" value="ATP-BINDING TRANSPORT PROTEIN-RELATED"/>
    <property type="match status" value="1"/>
</dbReference>
<evidence type="ECO:0000259" key="7">
    <source>
        <dbReference type="PROSITE" id="PS50893"/>
    </source>
</evidence>